<dbReference type="STRING" id="313596.RB2501_07255"/>
<evidence type="ECO:0000256" key="3">
    <source>
        <dbReference type="ARBA" id="ARBA00022989"/>
    </source>
</evidence>
<accession>A4CIC1</accession>
<feature type="transmembrane region" description="Helical" evidence="6">
    <location>
        <begin position="113"/>
        <end position="135"/>
    </location>
</feature>
<dbReference type="EMBL" id="CP001712">
    <property type="protein sequence ID" value="EAR16679.1"/>
    <property type="molecule type" value="Genomic_DNA"/>
</dbReference>
<protein>
    <recommendedName>
        <fullName evidence="7">Fatty acid hydroxylase domain-containing protein</fullName>
    </recommendedName>
</protein>
<dbReference type="Pfam" id="PF04116">
    <property type="entry name" value="FA_hydroxylase"/>
    <property type="match status" value="1"/>
</dbReference>
<proteinExistence type="predicted"/>
<feature type="domain" description="Fatty acid hydroxylase" evidence="7">
    <location>
        <begin position="118"/>
        <end position="254"/>
    </location>
</feature>
<comment type="subcellular location">
    <subcellularLocation>
        <location evidence="1">Membrane</location>
    </subcellularLocation>
</comment>
<dbReference type="OrthoDB" id="9770329at2"/>
<dbReference type="Proteomes" id="UP000009049">
    <property type="component" value="Chromosome"/>
</dbReference>
<name>A4CIC1_ROBBH</name>
<dbReference type="PANTHER" id="PTHR11863">
    <property type="entry name" value="STEROL DESATURASE"/>
    <property type="match status" value="1"/>
</dbReference>
<dbReference type="HOGENOM" id="CLU_033631_3_1_10"/>
<dbReference type="InterPro" id="IPR006694">
    <property type="entry name" value="Fatty_acid_hydroxylase"/>
</dbReference>
<evidence type="ECO:0000256" key="5">
    <source>
        <dbReference type="SAM" id="MobiDB-lite"/>
    </source>
</evidence>
<keyword evidence="9" id="KW-1185">Reference proteome</keyword>
<keyword evidence="4 6" id="KW-0472">Membrane</keyword>
<evidence type="ECO:0000313" key="8">
    <source>
        <dbReference type="EMBL" id="EAR16679.1"/>
    </source>
</evidence>
<dbReference type="GO" id="GO:0005506">
    <property type="term" value="F:iron ion binding"/>
    <property type="evidence" value="ECO:0007669"/>
    <property type="project" value="InterPro"/>
</dbReference>
<evidence type="ECO:0000313" key="9">
    <source>
        <dbReference type="Proteomes" id="UP000009049"/>
    </source>
</evidence>
<keyword evidence="2 6" id="KW-0812">Transmembrane</keyword>
<feature type="compositionally biased region" description="Basic and acidic residues" evidence="5">
    <location>
        <begin position="298"/>
        <end position="311"/>
    </location>
</feature>
<dbReference type="GO" id="GO:0008610">
    <property type="term" value="P:lipid biosynthetic process"/>
    <property type="evidence" value="ECO:0007669"/>
    <property type="project" value="InterPro"/>
</dbReference>
<keyword evidence="3 6" id="KW-1133">Transmembrane helix</keyword>
<dbReference type="GO" id="GO:0016020">
    <property type="term" value="C:membrane"/>
    <property type="evidence" value="ECO:0007669"/>
    <property type="project" value="UniProtKB-SubCell"/>
</dbReference>
<evidence type="ECO:0000256" key="2">
    <source>
        <dbReference type="ARBA" id="ARBA00022692"/>
    </source>
</evidence>
<evidence type="ECO:0000256" key="6">
    <source>
        <dbReference type="SAM" id="Phobius"/>
    </source>
</evidence>
<feature type="transmembrane region" description="Helical" evidence="6">
    <location>
        <begin position="68"/>
        <end position="93"/>
    </location>
</feature>
<dbReference type="AlphaFoldDB" id="A4CIC1"/>
<gene>
    <name evidence="8" type="ordered locus">RB2501_07255</name>
</gene>
<sequence>MEPYLEAFWNALAGTVNWTWKSILFQVPWYMNYFWGLVLISLVVWLLEIRFPWRRDQAIFRKDFWMDAGYMFFNFFLFAIAISGFYRILQLAFGEIGIRADSLALVDMSAWPSWLQLLIFFVVLDFVQWFTHILLHKYPVFWQYHKVHHSVKEMGFAAHLRYHWMENILYKPLKTFGVMVLGGFEPEQAYVVHFAAIAIGHLNHANIKLTWGPLKYVLNNPVMHLYHHAYHLPQGKFGVNFGISLSLWDYLFGTKYIPDDSGTIPLGFPGDESFPRDFIGQNLYGFRRSRKSRRNRGKGKEGKDRQEPAGQ</sequence>
<dbReference type="GO" id="GO:0016491">
    <property type="term" value="F:oxidoreductase activity"/>
    <property type="evidence" value="ECO:0007669"/>
    <property type="project" value="InterPro"/>
</dbReference>
<dbReference type="KEGG" id="rbi:RB2501_07255"/>
<evidence type="ECO:0000259" key="7">
    <source>
        <dbReference type="Pfam" id="PF04116"/>
    </source>
</evidence>
<feature type="transmembrane region" description="Helical" evidence="6">
    <location>
        <begin position="29"/>
        <end position="47"/>
    </location>
</feature>
<evidence type="ECO:0000256" key="4">
    <source>
        <dbReference type="ARBA" id="ARBA00023136"/>
    </source>
</evidence>
<organism evidence="8 9">
    <name type="scientific">Robiginitalea biformata (strain ATCC BAA-864 / DSM 15991 / KCTC 12146 / HTCC2501)</name>
    <dbReference type="NCBI Taxonomy" id="313596"/>
    <lineage>
        <taxon>Bacteria</taxon>
        <taxon>Pseudomonadati</taxon>
        <taxon>Bacteroidota</taxon>
        <taxon>Flavobacteriia</taxon>
        <taxon>Flavobacteriales</taxon>
        <taxon>Flavobacteriaceae</taxon>
        <taxon>Robiginitalea</taxon>
    </lineage>
</organism>
<dbReference type="RefSeq" id="WP_015753436.1">
    <property type="nucleotide sequence ID" value="NC_013222.1"/>
</dbReference>
<feature type="compositionally biased region" description="Basic residues" evidence="5">
    <location>
        <begin position="287"/>
        <end position="297"/>
    </location>
</feature>
<feature type="region of interest" description="Disordered" evidence="5">
    <location>
        <begin position="282"/>
        <end position="311"/>
    </location>
</feature>
<reference evidence="8 9" key="1">
    <citation type="journal article" date="2009" name="J. Bacteriol.">
        <title>Complete genome sequence of Robiginitalea biformata HTCC2501.</title>
        <authorList>
            <person name="Oh H.M."/>
            <person name="Giovannoni S.J."/>
            <person name="Lee K."/>
            <person name="Ferriera S."/>
            <person name="Johnson J."/>
            <person name="Cho J.C."/>
        </authorList>
    </citation>
    <scope>NUCLEOTIDE SEQUENCE [LARGE SCALE GENOMIC DNA]</scope>
    <source>
        <strain evidence="9">ATCC BAA-864 / HTCC2501 / KCTC 12146</strain>
    </source>
</reference>
<dbReference type="eggNOG" id="COG3000">
    <property type="taxonomic scope" value="Bacteria"/>
</dbReference>
<dbReference type="InterPro" id="IPR050307">
    <property type="entry name" value="Sterol_Desaturase_Related"/>
</dbReference>
<evidence type="ECO:0000256" key="1">
    <source>
        <dbReference type="ARBA" id="ARBA00004370"/>
    </source>
</evidence>